<evidence type="ECO:0000256" key="1">
    <source>
        <dbReference type="ARBA" id="ARBA00004141"/>
    </source>
</evidence>
<evidence type="ECO:0000259" key="7">
    <source>
        <dbReference type="PROSITE" id="PS50850"/>
    </source>
</evidence>
<dbReference type="SUPFAM" id="SSF103473">
    <property type="entry name" value="MFS general substrate transporter"/>
    <property type="match status" value="1"/>
</dbReference>
<feature type="transmembrane region" description="Helical" evidence="6">
    <location>
        <begin position="50"/>
        <end position="68"/>
    </location>
</feature>
<name>A0AA39SHD7_ACESA</name>
<feature type="transmembrane region" description="Helical" evidence="6">
    <location>
        <begin position="344"/>
        <end position="365"/>
    </location>
</feature>
<keyword evidence="9" id="KW-1185">Reference proteome</keyword>
<evidence type="ECO:0000256" key="5">
    <source>
        <dbReference type="SAM" id="MobiDB-lite"/>
    </source>
</evidence>
<dbReference type="InterPro" id="IPR020846">
    <property type="entry name" value="MFS_dom"/>
</dbReference>
<feature type="transmembrane region" description="Helical" evidence="6">
    <location>
        <begin position="371"/>
        <end position="393"/>
    </location>
</feature>
<protein>
    <recommendedName>
        <fullName evidence="7">Major facilitator superfamily (MFS) profile domain-containing protein</fullName>
    </recommendedName>
</protein>
<comment type="caution">
    <text evidence="8">The sequence shown here is derived from an EMBL/GenBank/DDBJ whole genome shotgun (WGS) entry which is preliminary data.</text>
</comment>
<evidence type="ECO:0000256" key="6">
    <source>
        <dbReference type="SAM" id="Phobius"/>
    </source>
</evidence>
<feature type="transmembrane region" description="Helical" evidence="6">
    <location>
        <begin position="189"/>
        <end position="212"/>
    </location>
</feature>
<keyword evidence="3 6" id="KW-1133">Transmembrane helix</keyword>
<feature type="transmembrane region" description="Helical" evidence="6">
    <location>
        <begin position="425"/>
        <end position="448"/>
    </location>
</feature>
<accession>A0AA39SHD7</accession>
<gene>
    <name evidence="8" type="ORF">LWI29_027843</name>
</gene>
<dbReference type="InterPro" id="IPR005828">
    <property type="entry name" value="MFS_sugar_transport-like"/>
</dbReference>
<feature type="transmembrane region" description="Helical" evidence="6">
    <location>
        <begin position="460"/>
        <end position="482"/>
    </location>
</feature>
<dbReference type="Pfam" id="PF00083">
    <property type="entry name" value="Sugar_tr"/>
    <property type="match status" value="1"/>
</dbReference>
<dbReference type="EMBL" id="JAUESC010000380">
    <property type="protein sequence ID" value="KAK0592926.1"/>
    <property type="molecule type" value="Genomic_DNA"/>
</dbReference>
<evidence type="ECO:0000256" key="2">
    <source>
        <dbReference type="ARBA" id="ARBA00022692"/>
    </source>
</evidence>
<dbReference type="Proteomes" id="UP001168877">
    <property type="component" value="Unassembled WGS sequence"/>
</dbReference>
<dbReference type="AlphaFoldDB" id="A0AA39SHD7"/>
<reference evidence="8" key="1">
    <citation type="journal article" date="2022" name="Plant J.">
        <title>Strategies of tolerance reflected in two North American maple genomes.</title>
        <authorList>
            <person name="McEvoy S.L."/>
            <person name="Sezen U.U."/>
            <person name="Trouern-Trend A."/>
            <person name="McMahon S.M."/>
            <person name="Schaberg P.G."/>
            <person name="Yang J."/>
            <person name="Wegrzyn J.L."/>
            <person name="Swenson N.G."/>
        </authorList>
    </citation>
    <scope>NUCLEOTIDE SEQUENCE</scope>
    <source>
        <strain evidence="8">NS2018</strain>
    </source>
</reference>
<dbReference type="GO" id="GO:0016020">
    <property type="term" value="C:membrane"/>
    <property type="evidence" value="ECO:0007669"/>
    <property type="project" value="UniProtKB-SubCell"/>
</dbReference>
<feature type="transmembrane region" description="Helical" evidence="6">
    <location>
        <begin position="254"/>
        <end position="274"/>
    </location>
</feature>
<feature type="transmembrane region" description="Helical" evidence="6">
    <location>
        <begin position="166"/>
        <end position="183"/>
    </location>
</feature>
<feature type="transmembrane region" description="Helical" evidence="6">
    <location>
        <begin position="488"/>
        <end position="508"/>
    </location>
</feature>
<evidence type="ECO:0000313" key="9">
    <source>
        <dbReference type="Proteomes" id="UP001168877"/>
    </source>
</evidence>
<sequence>MAQSHENIPPKITESHDDTPGTVASVLEINESHDVITSSFEEMLERNLQGFGWAMFFQVILIALSAFFDSQQTFISNYTDGIPAWHCTHNARTTCNSKQSADICKLHNSEWAWDEIPSKTIVSEWGLQCSNVFLRGLPASSHFAGTLLGLFVLASLADSCLGRKKLLLYSCLTMSVTGILTILSNSVWIYSLLRFIAGFCRATMATSGIILLSEVVGKQWRGRVGTLLFSYFMLGMLFLPAIAYINRRASWRHIYLYVSVPSLVYCLVLLLFAIESPRWLFVQGRGEEAIKVVKKISPVKDKTMLMSLHSLSGYQRPGASSSTANIFSSIKNLFSRKWSCQRMLSLMVVSFGIGLVFYGVALGIGNLNFDIYLTGIFNGLLDIPVVFLSYFLIEKCTRKTSLLILCLASGVSSVMIAVVGEKLKMIQITLSLATFLCADTALNLILVYSVEMFPTSVRNFAASLARQAVTFGAVLGSLMNSLGSKNPYLSYGVFGLIVFCCGFFVLILPETRGTSLCDTMDEQERKENIVHS</sequence>
<dbReference type="Gene3D" id="1.20.1250.20">
    <property type="entry name" value="MFS general substrate transporter like domains"/>
    <property type="match status" value="1"/>
</dbReference>
<comment type="subcellular location">
    <subcellularLocation>
        <location evidence="1">Membrane</location>
        <topology evidence="1">Multi-pass membrane protein</topology>
    </subcellularLocation>
</comment>
<feature type="transmembrane region" description="Helical" evidence="6">
    <location>
        <begin position="400"/>
        <end position="419"/>
    </location>
</feature>
<reference evidence="8" key="2">
    <citation type="submission" date="2023-06" db="EMBL/GenBank/DDBJ databases">
        <authorList>
            <person name="Swenson N.G."/>
            <person name="Wegrzyn J.L."/>
            <person name="Mcevoy S.L."/>
        </authorList>
    </citation>
    <scope>NUCLEOTIDE SEQUENCE</scope>
    <source>
        <strain evidence="8">NS2018</strain>
        <tissue evidence="8">Leaf</tissue>
    </source>
</reference>
<dbReference type="PANTHER" id="PTHR24064">
    <property type="entry name" value="SOLUTE CARRIER FAMILY 22 MEMBER"/>
    <property type="match status" value="1"/>
</dbReference>
<evidence type="ECO:0000313" key="8">
    <source>
        <dbReference type="EMBL" id="KAK0592926.1"/>
    </source>
</evidence>
<evidence type="ECO:0000256" key="4">
    <source>
        <dbReference type="ARBA" id="ARBA00023136"/>
    </source>
</evidence>
<organism evidence="8 9">
    <name type="scientific">Acer saccharum</name>
    <name type="common">Sugar maple</name>
    <dbReference type="NCBI Taxonomy" id="4024"/>
    <lineage>
        <taxon>Eukaryota</taxon>
        <taxon>Viridiplantae</taxon>
        <taxon>Streptophyta</taxon>
        <taxon>Embryophyta</taxon>
        <taxon>Tracheophyta</taxon>
        <taxon>Spermatophyta</taxon>
        <taxon>Magnoliopsida</taxon>
        <taxon>eudicotyledons</taxon>
        <taxon>Gunneridae</taxon>
        <taxon>Pentapetalae</taxon>
        <taxon>rosids</taxon>
        <taxon>malvids</taxon>
        <taxon>Sapindales</taxon>
        <taxon>Sapindaceae</taxon>
        <taxon>Hippocastanoideae</taxon>
        <taxon>Acereae</taxon>
        <taxon>Acer</taxon>
    </lineage>
</organism>
<feature type="region of interest" description="Disordered" evidence="5">
    <location>
        <begin position="1"/>
        <end position="20"/>
    </location>
</feature>
<dbReference type="PROSITE" id="PS50850">
    <property type="entry name" value="MFS"/>
    <property type="match status" value="1"/>
</dbReference>
<dbReference type="GO" id="GO:0022857">
    <property type="term" value="F:transmembrane transporter activity"/>
    <property type="evidence" value="ECO:0007669"/>
    <property type="project" value="InterPro"/>
</dbReference>
<feature type="domain" description="Major facilitator superfamily (MFS) profile" evidence="7">
    <location>
        <begin position="58"/>
        <end position="512"/>
    </location>
</feature>
<evidence type="ECO:0000256" key="3">
    <source>
        <dbReference type="ARBA" id="ARBA00022989"/>
    </source>
</evidence>
<dbReference type="InterPro" id="IPR036259">
    <property type="entry name" value="MFS_trans_sf"/>
</dbReference>
<feature type="transmembrane region" description="Helical" evidence="6">
    <location>
        <begin position="224"/>
        <end position="242"/>
    </location>
</feature>
<keyword evidence="4 6" id="KW-0472">Membrane</keyword>
<keyword evidence="2 6" id="KW-0812">Transmembrane</keyword>
<proteinExistence type="predicted"/>